<name>A0ABR0DAN1_9LAMI</name>
<gene>
    <name evidence="4" type="ORF">RD792_008703</name>
</gene>
<dbReference type="PANTHER" id="PTHR48055:SF22">
    <property type="entry name" value="LEUCINE-RICH REPEAT RECEPTOR-LIKE SERINE_THREONINE_TYROSINE-PROTEIN KINASE SOBIR1"/>
    <property type="match status" value="1"/>
</dbReference>
<protein>
    <recommendedName>
        <fullName evidence="3">Protein kinase domain-containing protein</fullName>
    </recommendedName>
</protein>
<accession>A0ABR0DAN1</accession>
<keyword evidence="1" id="KW-0812">Transmembrane</keyword>
<evidence type="ECO:0000313" key="4">
    <source>
        <dbReference type="EMBL" id="KAK4486040.1"/>
    </source>
</evidence>
<evidence type="ECO:0000256" key="2">
    <source>
        <dbReference type="SAM" id="SignalP"/>
    </source>
</evidence>
<feature type="transmembrane region" description="Helical" evidence="1">
    <location>
        <begin position="56"/>
        <end position="78"/>
    </location>
</feature>
<feature type="signal peptide" evidence="2">
    <location>
        <begin position="1"/>
        <end position="34"/>
    </location>
</feature>
<comment type="caution">
    <text evidence="4">The sequence shown here is derived from an EMBL/GenBank/DDBJ whole genome shotgun (WGS) entry which is preliminary data.</text>
</comment>
<sequence>MDKGRYELSRNSSKALCIFVCLFVFCLNIISAECQPPSQFEPPNFKNRFRRISLSILLGIITGFIFALLFAFLVRCFIKHINKTPILKGPVVFSPKIPPKTLQSALENEPQLLGSSPNGKYYKAVLDNGLTVAVKRLEPFEDCVKNKAMKRKIQRDFEMLAGLRHRNLMSLRAYVRESGGYSLVYDYVPMGSLDDVMKRVRENQLELKWEFRLRIAVGIVKGLHYLHFICDPRRLHYNLKPCNVILSSEFESRLGDCGLATIVPNFCRAASGYNAPECFQSRRYTEKSDVYSFGVILGVLLTGKDPLDPFFWEAGNGGSLGHWLRQLQQAGEAKEAVDKSILGGGSEETEEDEMLMAVRIAVVCLSDLPADRPSSDELVSMLTQLNSF</sequence>
<reference evidence="4 5" key="1">
    <citation type="journal article" date="2023" name="bioRxiv">
        <title>Genome report: Whole genome sequence and annotation of Penstemon davidsonii.</title>
        <authorList>
            <person name="Ostevik K.L."/>
            <person name="Alabady M."/>
            <person name="Zhang M."/>
            <person name="Rausher M.D."/>
        </authorList>
    </citation>
    <scope>NUCLEOTIDE SEQUENCE [LARGE SCALE GENOMIC DNA]</scope>
    <source>
        <strain evidence="4">DNT005</strain>
        <tissue evidence="4">Whole leaf</tissue>
    </source>
</reference>
<organism evidence="4 5">
    <name type="scientific">Penstemon davidsonii</name>
    <dbReference type="NCBI Taxonomy" id="160366"/>
    <lineage>
        <taxon>Eukaryota</taxon>
        <taxon>Viridiplantae</taxon>
        <taxon>Streptophyta</taxon>
        <taxon>Embryophyta</taxon>
        <taxon>Tracheophyta</taxon>
        <taxon>Spermatophyta</taxon>
        <taxon>Magnoliopsida</taxon>
        <taxon>eudicotyledons</taxon>
        <taxon>Gunneridae</taxon>
        <taxon>Pentapetalae</taxon>
        <taxon>asterids</taxon>
        <taxon>lamiids</taxon>
        <taxon>Lamiales</taxon>
        <taxon>Plantaginaceae</taxon>
        <taxon>Cheloneae</taxon>
        <taxon>Penstemon</taxon>
    </lineage>
</organism>
<keyword evidence="5" id="KW-1185">Reference proteome</keyword>
<keyword evidence="2" id="KW-0732">Signal</keyword>
<feature type="chain" id="PRO_5047169053" description="Protein kinase domain-containing protein" evidence="2">
    <location>
        <begin position="35"/>
        <end position="388"/>
    </location>
</feature>
<dbReference type="Pfam" id="PF00069">
    <property type="entry name" value="Pkinase"/>
    <property type="match status" value="1"/>
</dbReference>
<dbReference type="PROSITE" id="PS50011">
    <property type="entry name" value="PROTEIN_KINASE_DOM"/>
    <property type="match status" value="1"/>
</dbReference>
<dbReference type="Proteomes" id="UP001291926">
    <property type="component" value="Unassembled WGS sequence"/>
</dbReference>
<dbReference type="InterPro" id="IPR051564">
    <property type="entry name" value="LRR_receptor-like_kinase"/>
</dbReference>
<dbReference type="InterPro" id="IPR000719">
    <property type="entry name" value="Prot_kinase_dom"/>
</dbReference>
<keyword evidence="1" id="KW-1133">Transmembrane helix</keyword>
<evidence type="ECO:0000256" key="1">
    <source>
        <dbReference type="SAM" id="Phobius"/>
    </source>
</evidence>
<feature type="domain" description="Protein kinase" evidence="3">
    <location>
        <begin position="107"/>
        <end position="388"/>
    </location>
</feature>
<keyword evidence="1" id="KW-0472">Membrane</keyword>
<dbReference type="SUPFAM" id="SSF56112">
    <property type="entry name" value="Protein kinase-like (PK-like)"/>
    <property type="match status" value="1"/>
</dbReference>
<dbReference type="Gene3D" id="3.30.200.20">
    <property type="entry name" value="Phosphorylase Kinase, domain 1"/>
    <property type="match status" value="1"/>
</dbReference>
<dbReference type="PANTHER" id="PTHR48055">
    <property type="entry name" value="LEUCINE-RICH REPEAT RECEPTOR PROTEIN KINASE EMS1"/>
    <property type="match status" value="1"/>
</dbReference>
<evidence type="ECO:0000259" key="3">
    <source>
        <dbReference type="PROSITE" id="PS50011"/>
    </source>
</evidence>
<dbReference type="EMBL" id="JAYDYQ010002533">
    <property type="protein sequence ID" value="KAK4486040.1"/>
    <property type="molecule type" value="Genomic_DNA"/>
</dbReference>
<proteinExistence type="predicted"/>
<dbReference type="Gene3D" id="1.10.510.10">
    <property type="entry name" value="Transferase(Phosphotransferase) domain 1"/>
    <property type="match status" value="1"/>
</dbReference>
<dbReference type="InterPro" id="IPR011009">
    <property type="entry name" value="Kinase-like_dom_sf"/>
</dbReference>
<evidence type="ECO:0000313" key="5">
    <source>
        <dbReference type="Proteomes" id="UP001291926"/>
    </source>
</evidence>